<dbReference type="Pfam" id="PF12009">
    <property type="entry name" value="Telomerase_RBD"/>
    <property type="match status" value="1"/>
</dbReference>
<name>A0A4U5MQE4_STECR</name>
<keyword evidence="9 14" id="KW-0779">Telomere</keyword>
<evidence type="ECO:0000259" key="15">
    <source>
        <dbReference type="PROSITE" id="PS50878"/>
    </source>
</evidence>
<dbReference type="STRING" id="34508.A0A4U5MQE4"/>
<proteinExistence type="inferred from homology"/>
<evidence type="ECO:0000256" key="5">
    <source>
        <dbReference type="ARBA" id="ARBA00022679"/>
    </source>
</evidence>
<dbReference type="Proteomes" id="UP000298663">
    <property type="component" value="Unassembled WGS sequence"/>
</dbReference>
<comment type="similarity">
    <text evidence="1 14">Belongs to the reverse transcriptase family. Telomerase subfamily.</text>
</comment>
<comment type="caution">
    <text evidence="16">The sequence shown here is derived from an EMBL/GenBank/DDBJ whole genome shotgun (WGS) entry which is preliminary data.</text>
</comment>
<evidence type="ECO:0000256" key="9">
    <source>
        <dbReference type="ARBA" id="ARBA00022895"/>
    </source>
</evidence>
<keyword evidence="8 14" id="KW-0460">Magnesium</keyword>
<evidence type="ECO:0000313" key="16">
    <source>
        <dbReference type="EMBL" id="TKR71860.1"/>
    </source>
</evidence>
<keyword evidence="11 14" id="KW-0539">Nucleus</keyword>
<dbReference type="Gene3D" id="1.10.132.70">
    <property type="match status" value="1"/>
</dbReference>
<dbReference type="GO" id="GO:0000781">
    <property type="term" value="C:chromosome, telomeric region"/>
    <property type="evidence" value="ECO:0007669"/>
    <property type="project" value="UniProtKB-SubCell"/>
</dbReference>
<keyword evidence="17" id="KW-1185">Reference proteome</keyword>
<evidence type="ECO:0000256" key="14">
    <source>
        <dbReference type="RuleBase" id="RU365061"/>
    </source>
</evidence>
<keyword evidence="4 14" id="KW-0158">Chromosome</keyword>
<dbReference type="InterPro" id="IPR021891">
    <property type="entry name" value="Telomerase_RBD"/>
</dbReference>
<dbReference type="InterPro" id="IPR000477">
    <property type="entry name" value="RT_dom"/>
</dbReference>
<dbReference type="AlphaFoldDB" id="A0A4U5MQE4"/>
<evidence type="ECO:0000256" key="1">
    <source>
        <dbReference type="ARBA" id="ARBA00008001"/>
    </source>
</evidence>
<dbReference type="EMBL" id="AZBU02000006">
    <property type="protein sequence ID" value="TKR71860.1"/>
    <property type="molecule type" value="Genomic_DNA"/>
</dbReference>
<evidence type="ECO:0000256" key="7">
    <source>
        <dbReference type="ARBA" id="ARBA00022723"/>
    </source>
</evidence>
<keyword evidence="6 14" id="KW-0548">Nucleotidyltransferase</keyword>
<keyword evidence="5 14" id="KW-0808">Transferase</keyword>
<evidence type="ECO:0000256" key="8">
    <source>
        <dbReference type="ARBA" id="ARBA00022842"/>
    </source>
</evidence>
<evidence type="ECO:0000256" key="12">
    <source>
        <dbReference type="ARBA" id="ARBA00032044"/>
    </source>
</evidence>
<reference evidence="16 17" key="1">
    <citation type="journal article" date="2015" name="Genome Biol.">
        <title>Comparative genomics of Steinernema reveals deeply conserved gene regulatory networks.</title>
        <authorList>
            <person name="Dillman A.R."/>
            <person name="Macchietto M."/>
            <person name="Porter C.F."/>
            <person name="Rogers A."/>
            <person name="Williams B."/>
            <person name="Antoshechkin I."/>
            <person name="Lee M.M."/>
            <person name="Goodwin Z."/>
            <person name="Lu X."/>
            <person name="Lewis E.E."/>
            <person name="Goodrich-Blair H."/>
            <person name="Stock S.P."/>
            <person name="Adams B.J."/>
            <person name="Sternberg P.W."/>
            <person name="Mortazavi A."/>
        </authorList>
    </citation>
    <scope>NUCLEOTIDE SEQUENCE [LARGE SCALE GENOMIC DNA]</scope>
    <source>
        <strain evidence="16 17">ALL</strain>
    </source>
</reference>
<sequence>MAARKRPKRARKPPPIDASLLYPTNPRRAFSWTPSAVLLVRDRFCFAPLFDREFRRFVPKKKIGVEKLVAAISSEQLNSCPWLKDLLRQDIEEIERRWRKTRVRRIFNDCMPQMKLGSYEALIRQSVSFQQLRAFISRCFHFLVPVTFIGSSNSAVLVEDFVQIIFSLNTREEIDLRRTFQKMKIGEIRWIKKTRCQPLQVVLLQDLVRFLLHLVLGCIVSVMKFVEVNKVRGSTVLYRYDVWRQLERKGLEEFMNVQQCKSVSMNERNAEVSSEMRFQVRTACLRPIVRISSEPHIALKRQANAILRYLIDKNQSPTFHSGSLTLFPRLLVNFRNSLPTNASQKIYMFTGDISNCFPCVNISHLKEILANLIGDTPRFFVCSDSLFGGRYAAGLTQREACENLKNRAKNFDYGNLTYKQITTEQFLKILDMGRLVRYRDRYLRPHRGIGQGDHMSASLCSLYLASLEKSVEGFLDPAKTFSFRYADDYLLLSTDFEEIQSIILGLLYLFTINGLQMKEEKMSMNFDLFGSGETTSLRVVTWCGFTVSDRLDLKSRLYR</sequence>
<comment type="subcellular location">
    <subcellularLocation>
        <location evidence="14">Nucleus</location>
    </subcellularLocation>
    <subcellularLocation>
        <location evidence="14">Chromosome</location>
        <location evidence="14">Telomere</location>
    </subcellularLocation>
</comment>
<keyword evidence="10 14" id="KW-0695">RNA-directed DNA polymerase</keyword>
<dbReference type="SMART" id="SM00975">
    <property type="entry name" value="Telomerase_RBD"/>
    <property type="match status" value="1"/>
</dbReference>
<evidence type="ECO:0000256" key="3">
    <source>
        <dbReference type="ARBA" id="ARBA00016182"/>
    </source>
</evidence>
<dbReference type="GO" id="GO:0003720">
    <property type="term" value="F:telomerase activity"/>
    <property type="evidence" value="ECO:0007669"/>
    <property type="project" value="InterPro"/>
</dbReference>
<dbReference type="Pfam" id="PF00078">
    <property type="entry name" value="RVT_1"/>
    <property type="match status" value="1"/>
</dbReference>
<accession>A0A4U5MQE4</accession>
<dbReference type="GO" id="GO:0042162">
    <property type="term" value="F:telomeric DNA binding"/>
    <property type="evidence" value="ECO:0007669"/>
    <property type="project" value="TreeGrafter"/>
</dbReference>
<gene>
    <name evidence="16" type="ORF">L596_019393</name>
</gene>
<evidence type="ECO:0000256" key="13">
    <source>
        <dbReference type="ARBA" id="ARBA00048173"/>
    </source>
</evidence>
<comment type="catalytic activity">
    <reaction evidence="13 14">
        <text>DNA(n) + a 2'-deoxyribonucleoside 5'-triphosphate = DNA(n+1) + diphosphate</text>
        <dbReference type="Rhea" id="RHEA:22508"/>
        <dbReference type="Rhea" id="RHEA-COMP:17339"/>
        <dbReference type="Rhea" id="RHEA-COMP:17340"/>
        <dbReference type="ChEBI" id="CHEBI:33019"/>
        <dbReference type="ChEBI" id="CHEBI:61560"/>
        <dbReference type="ChEBI" id="CHEBI:173112"/>
        <dbReference type="EC" id="2.7.7.49"/>
    </reaction>
</comment>
<evidence type="ECO:0000256" key="4">
    <source>
        <dbReference type="ARBA" id="ARBA00022454"/>
    </source>
</evidence>
<protein>
    <recommendedName>
        <fullName evidence="3 14">Telomerase reverse transcriptase</fullName>
        <ecNumber evidence="2 14">2.7.7.49</ecNumber>
    </recommendedName>
    <alternativeName>
        <fullName evidence="12 14">Telomerase catalytic subunit</fullName>
    </alternativeName>
</protein>
<dbReference type="OrthoDB" id="289721at2759"/>
<dbReference type="PANTHER" id="PTHR12066">
    <property type="entry name" value="TELOMERASE REVERSE TRANSCRIPTASE"/>
    <property type="match status" value="1"/>
</dbReference>
<dbReference type="InterPro" id="IPR003545">
    <property type="entry name" value="Telomerase_RT"/>
</dbReference>
<evidence type="ECO:0000256" key="2">
    <source>
        <dbReference type="ARBA" id="ARBA00012493"/>
    </source>
</evidence>
<dbReference type="GO" id="GO:0046872">
    <property type="term" value="F:metal ion binding"/>
    <property type="evidence" value="ECO:0007669"/>
    <property type="project" value="UniProtKB-KW"/>
</dbReference>
<dbReference type="GO" id="GO:0000333">
    <property type="term" value="C:telomerase catalytic core complex"/>
    <property type="evidence" value="ECO:0007669"/>
    <property type="project" value="TreeGrafter"/>
</dbReference>
<keyword evidence="7 14" id="KW-0479">Metal-binding</keyword>
<evidence type="ECO:0000256" key="10">
    <source>
        <dbReference type="ARBA" id="ARBA00022918"/>
    </source>
</evidence>
<dbReference type="GO" id="GO:0007004">
    <property type="term" value="P:telomere maintenance via telomerase"/>
    <property type="evidence" value="ECO:0007669"/>
    <property type="project" value="TreeGrafter"/>
</dbReference>
<dbReference type="PROSITE" id="PS50878">
    <property type="entry name" value="RT_POL"/>
    <property type="match status" value="1"/>
</dbReference>
<dbReference type="EC" id="2.7.7.49" evidence="2 14"/>
<comment type="function">
    <text evidence="14">Telomerase is a ribonucleoprotein enzyme essential for the replication of chromosome termini in most eukaryotes. It elongates telomeres. It is a reverse transcriptase that adds simple sequence repeats to chromosome ends by copying a template sequence within the RNA component of the enzyme.</text>
</comment>
<dbReference type="GO" id="GO:0070034">
    <property type="term" value="F:telomerase RNA binding"/>
    <property type="evidence" value="ECO:0007669"/>
    <property type="project" value="TreeGrafter"/>
</dbReference>
<evidence type="ECO:0000256" key="6">
    <source>
        <dbReference type="ARBA" id="ARBA00022695"/>
    </source>
</evidence>
<evidence type="ECO:0000313" key="17">
    <source>
        <dbReference type="Proteomes" id="UP000298663"/>
    </source>
</evidence>
<dbReference type="PANTHER" id="PTHR12066:SF0">
    <property type="entry name" value="TELOMERASE REVERSE TRANSCRIPTASE"/>
    <property type="match status" value="1"/>
</dbReference>
<feature type="domain" description="Reverse transcriptase" evidence="15">
    <location>
        <begin position="260"/>
        <end position="547"/>
    </location>
</feature>
<organism evidence="16 17">
    <name type="scientific">Steinernema carpocapsae</name>
    <name type="common">Entomopathogenic nematode</name>
    <dbReference type="NCBI Taxonomy" id="34508"/>
    <lineage>
        <taxon>Eukaryota</taxon>
        <taxon>Metazoa</taxon>
        <taxon>Ecdysozoa</taxon>
        <taxon>Nematoda</taxon>
        <taxon>Chromadorea</taxon>
        <taxon>Rhabditida</taxon>
        <taxon>Tylenchina</taxon>
        <taxon>Panagrolaimomorpha</taxon>
        <taxon>Strongyloidoidea</taxon>
        <taxon>Steinernematidae</taxon>
        <taxon>Steinernema</taxon>
    </lineage>
</organism>
<evidence type="ECO:0000256" key="11">
    <source>
        <dbReference type="ARBA" id="ARBA00023242"/>
    </source>
</evidence>
<reference evidence="16 17" key="2">
    <citation type="journal article" date="2019" name="G3 (Bethesda)">
        <title>Hybrid Assembly of the Genome of the Entomopathogenic Nematode Steinernema carpocapsae Identifies the X-Chromosome.</title>
        <authorList>
            <person name="Serra L."/>
            <person name="Macchietto M."/>
            <person name="Macias-Munoz A."/>
            <person name="McGill C.J."/>
            <person name="Rodriguez I.M."/>
            <person name="Rodriguez B."/>
            <person name="Murad R."/>
            <person name="Mortazavi A."/>
        </authorList>
    </citation>
    <scope>NUCLEOTIDE SEQUENCE [LARGE SCALE GENOMIC DNA]</scope>
    <source>
        <strain evidence="16 17">ALL</strain>
    </source>
</reference>